<keyword evidence="1" id="KW-1133">Transmembrane helix</keyword>
<dbReference type="Proteomes" id="UP000711047">
    <property type="component" value="Unassembled WGS sequence"/>
</dbReference>
<keyword evidence="3" id="KW-1185">Reference proteome</keyword>
<proteinExistence type="predicted"/>
<organism evidence="2 3">
    <name type="scientific">Paenibacillus tritici</name>
    <dbReference type="NCBI Taxonomy" id="1873425"/>
    <lineage>
        <taxon>Bacteria</taxon>
        <taxon>Bacillati</taxon>
        <taxon>Bacillota</taxon>
        <taxon>Bacilli</taxon>
        <taxon>Bacillales</taxon>
        <taxon>Paenibacillaceae</taxon>
        <taxon>Paenibacillus</taxon>
    </lineage>
</organism>
<evidence type="ECO:0000313" key="3">
    <source>
        <dbReference type="Proteomes" id="UP000711047"/>
    </source>
</evidence>
<reference evidence="2 3" key="1">
    <citation type="submission" date="2020-05" db="EMBL/GenBank/DDBJ databases">
        <title>Paenibacillus glebae, sp. nov., Paenibacillus humi sp. nov., Paenibacillus pedi sp. nov., Paenibacillus terrestris sp. nov. and Paenibacillus terricola sp. nov., isolated from a forest top soil sample.</title>
        <authorList>
            <person name="Qi S."/>
            <person name="Carlier A."/>
            <person name="Cnockaert M."/>
            <person name="Vandamme P."/>
        </authorList>
    </citation>
    <scope>NUCLEOTIDE SEQUENCE [LARGE SCALE GENOMIC DNA]</scope>
    <source>
        <strain evidence="2 3">LMG 29502</strain>
    </source>
</reference>
<evidence type="ECO:0000313" key="2">
    <source>
        <dbReference type="EMBL" id="NQX43966.1"/>
    </source>
</evidence>
<protein>
    <recommendedName>
        <fullName evidence="4">LPS export ABC transporter periplasmic protein LptC</fullName>
    </recommendedName>
</protein>
<evidence type="ECO:0000256" key="1">
    <source>
        <dbReference type="SAM" id="Phobius"/>
    </source>
</evidence>
<keyword evidence="1" id="KW-0472">Membrane</keyword>
<gene>
    <name evidence="2" type="ORF">HQN87_01375</name>
</gene>
<feature type="transmembrane region" description="Helical" evidence="1">
    <location>
        <begin position="45"/>
        <end position="65"/>
    </location>
</feature>
<name>A0ABX2DJF5_9BACL</name>
<dbReference type="EMBL" id="JABMKX010000001">
    <property type="protein sequence ID" value="NQX43966.1"/>
    <property type="molecule type" value="Genomic_DNA"/>
</dbReference>
<keyword evidence="1" id="KW-0812">Transmembrane</keyword>
<accession>A0ABX2DJF5</accession>
<sequence>MMKNKYVNGMNEMHADDAFKQSFIRRVSLNSGASPTPFWSLRRRFTVIASSCMIILLLAIGGPLLDRNGDQANPSILYKGFTVTAYAGDGVPLVVQPDVEFPLGRYSVFMSSVPGFPINIVADGADTIDLQASEGELLMWNPADSKVIPQGQQATVKSGDTIYWSPLADNSSPSAAAESILEITAYRDSRRLGSTMFQIQSQDHITYTGLMLGRTNSIE</sequence>
<dbReference type="RefSeq" id="WP_173126585.1">
    <property type="nucleotide sequence ID" value="NZ_JABMKX010000001.1"/>
</dbReference>
<comment type="caution">
    <text evidence="2">The sequence shown here is derived from an EMBL/GenBank/DDBJ whole genome shotgun (WGS) entry which is preliminary data.</text>
</comment>
<evidence type="ECO:0008006" key="4">
    <source>
        <dbReference type="Google" id="ProtNLM"/>
    </source>
</evidence>